<evidence type="ECO:0008006" key="3">
    <source>
        <dbReference type="Google" id="ProtNLM"/>
    </source>
</evidence>
<proteinExistence type="predicted"/>
<evidence type="ECO:0000313" key="1">
    <source>
        <dbReference type="EMBL" id="CEG07169.1"/>
    </source>
</evidence>
<sequence>MVTNAKEFIDFWVANSVHAKLELGEIGSSQSADELARRLLEAANQLGLSSDDIVQEIGDPAEYIKAKLREFNVAESDRRDPHS</sequence>
<dbReference type="RefSeq" id="WP_009337234.1">
    <property type="nucleotide sequence ID" value="NZ_CCAZ020000001.1"/>
</dbReference>
<gene>
    <name evidence="1" type="ORF">BN961_00551</name>
</gene>
<accession>A0A090MNA6</accession>
<keyword evidence="2" id="KW-1185">Reference proteome</keyword>
<comment type="caution">
    <text evidence="1">The sequence shown here is derived from an EMBL/GenBank/DDBJ whole genome shotgun (WGS) entry which is preliminary data.</text>
</comment>
<dbReference type="Proteomes" id="UP000035762">
    <property type="component" value="Unassembled WGS sequence"/>
</dbReference>
<protein>
    <recommendedName>
        <fullName evidence="3">DUF768 domain-containing protein</fullName>
    </recommendedName>
</protein>
<organism evidence="1 2">
    <name type="scientific">Afipia felis</name>
    <name type="common">Cat scratch disease bacillus</name>
    <dbReference type="NCBI Taxonomy" id="1035"/>
    <lineage>
        <taxon>Bacteria</taxon>
        <taxon>Pseudomonadati</taxon>
        <taxon>Pseudomonadota</taxon>
        <taxon>Alphaproteobacteria</taxon>
        <taxon>Hyphomicrobiales</taxon>
        <taxon>Nitrobacteraceae</taxon>
        <taxon>Afipia</taxon>
    </lineage>
</organism>
<dbReference type="AlphaFoldDB" id="A0A090MNA6"/>
<name>A0A090MNA6_AFIFE</name>
<reference evidence="1 2" key="1">
    <citation type="journal article" date="2014" name="Genome Announc.">
        <title>Genome Sequence of Afipia felis Strain 76713, Isolated in Hospital Water Using an Amoeba Co-Culture Procedure.</title>
        <authorList>
            <person name="Benamar S."/>
            <person name="La Scola B."/>
            <person name="Croce O."/>
        </authorList>
    </citation>
    <scope>NUCLEOTIDE SEQUENCE [LARGE SCALE GENOMIC DNA]</scope>
    <source>
        <strain evidence="1 2">76713</strain>
    </source>
</reference>
<dbReference type="EMBL" id="CCAZ020000001">
    <property type="protein sequence ID" value="CEG07169.1"/>
    <property type="molecule type" value="Genomic_DNA"/>
</dbReference>
<evidence type="ECO:0000313" key="2">
    <source>
        <dbReference type="Proteomes" id="UP000035762"/>
    </source>
</evidence>